<dbReference type="STRING" id="717774.Marme_2185"/>
<accession>F2K4N5</accession>
<dbReference type="KEGG" id="mme:Marme_2185"/>
<dbReference type="PATRIC" id="fig|717774.3.peg.2249"/>
<protein>
    <submittedName>
        <fullName evidence="2">Glycosyl transferase family 2</fullName>
    </submittedName>
</protein>
<dbReference type="InterPro" id="IPR001173">
    <property type="entry name" value="Glyco_trans_2-like"/>
</dbReference>
<evidence type="ECO:0000313" key="2">
    <source>
        <dbReference type="EMBL" id="ADZ91428.1"/>
    </source>
</evidence>
<proteinExistence type="predicted"/>
<feature type="domain" description="Glycosyltransferase 2-like" evidence="1">
    <location>
        <begin position="7"/>
        <end position="126"/>
    </location>
</feature>
<dbReference type="PANTHER" id="PTHR22916:SF3">
    <property type="entry name" value="UDP-GLCNAC:BETAGAL BETA-1,3-N-ACETYLGLUCOSAMINYLTRANSFERASE-LIKE PROTEIN 1"/>
    <property type="match status" value="1"/>
</dbReference>
<name>F2K4N5_MARM1</name>
<organism evidence="2 3">
    <name type="scientific">Marinomonas mediterranea (strain ATCC 700492 / JCM 21426 / NBRC 103028 / MMB-1)</name>
    <dbReference type="NCBI Taxonomy" id="717774"/>
    <lineage>
        <taxon>Bacteria</taxon>
        <taxon>Pseudomonadati</taxon>
        <taxon>Pseudomonadota</taxon>
        <taxon>Gammaproteobacteria</taxon>
        <taxon>Oceanospirillales</taxon>
        <taxon>Oceanospirillaceae</taxon>
        <taxon>Marinomonas</taxon>
    </lineage>
</organism>
<dbReference type="SUPFAM" id="SSF53448">
    <property type="entry name" value="Nucleotide-diphospho-sugar transferases"/>
    <property type="match status" value="1"/>
</dbReference>
<reference evidence="2 3" key="1">
    <citation type="journal article" date="2012" name="Stand. Genomic Sci.">
        <title>Complete genome sequence of the melanogenic marine bacterium Marinomonas mediterranea type strain (MMB-1(T)).</title>
        <authorList>
            <person name="Lucas-Elio P."/>
            <person name="Goodwin L."/>
            <person name="Woyke T."/>
            <person name="Pitluck S."/>
            <person name="Nolan M."/>
            <person name="Kyrpides N.C."/>
            <person name="Detter J.C."/>
            <person name="Copeland A."/>
            <person name="Teshima H."/>
            <person name="Bruce D."/>
            <person name="Detter C."/>
            <person name="Tapia R."/>
            <person name="Han S."/>
            <person name="Land M.L."/>
            <person name="Ivanova N."/>
            <person name="Mikhailova N."/>
            <person name="Johnston A.W."/>
            <person name="Sanchez-Amat A."/>
        </authorList>
    </citation>
    <scope>NUCLEOTIDE SEQUENCE [LARGE SCALE GENOMIC DNA]</scope>
    <source>
        <strain evidence="3">ATCC 700492 / JCM 21426 / NBRC 103028 / MMB-1</strain>
    </source>
</reference>
<dbReference type="Pfam" id="PF00535">
    <property type="entry name" value="Glycos_transf_2"/>
    <property type="match status" value="1"/>
</dbReference>
<gene>
    <name evidence="2" type="ordered locus">Marme_2185</name>
</gene>
<dbReference type="InterPro" id="IPR029044">
    <property type="entry name" value="Nucleotide-diphossugar_trans"/>
</dbReference>
<keyword evidence="2" id="KW-0808">Transferase</keyword>
<dbReference type="AlphaFoldDB" id="F2K4N5"/>
<dbReference type="eggNOG" id="COG0463">
    <property type="taxonomic scope" value="Bacteria"/>
</dbReference>
<dbReference type="RefSeq" id="WP_013661333.1">
    <property type="nucleotide sequence ID" value="NC_015276.1"/>
</dbReference>
<keyword evidence="3" id="KW-1185">Reference proteome</keyword>
<dbReference type="CDD" id="cd00761">
    <property type="entry name" value="Glyco_tranf_GTA_type"/>
    <property type="match status" value="1"/>
</dbReference>
<evidence type="ECO:0000259" key="1">
    <source>
        <dbReference type="Pfam" id="PF00535"/>
    </source>
</evidence>
<dbReference type="OrthoDB" id="9801954at2"/>
<dbReference type="HOGENOM" id="CLU_025996_0_1_6"/>
<dbReference type="PANTHER" id="PTHR22916">
    <property type="entry name" value="GLYCOSYLTRANSFERASE"/>
    <property type="match status" value="1"/>
</dbReference>
<sequence length="291" mass="33043">MQNSLVSVITPVYKGQKTLVRAVQSLLGQSHENWECIIASDDGFDYLSWLKQQGIKDERLKFVFTGKAKSGPNIARNTAKKIANGDWIAPLDADDLYYPQRLATLLKAADQTGVALDNVNVVNDQNEQHIDTAFDVSYIKERADINDTTLGGKITLPDFFQTDTPLLMLFHKSIATHNWENVSRGGDTLFNMRAVEKAGWAAFHNEALHEYRVHDESMCHGTNVGSVFQEAYEYTLLRLEEDGFGFESEHAHHQVIQLIKQKIQLNKMYEKARLHTPELDFQTFRKSVINA</sequence>
<evidence type="ECO:0000313" key="3">
    <source>
        <dbReference type="Proteomes" id="UP000001062"/>
    </source>
</evidence>
<dbReference type="Gene3D" id="3.90.550.10">
    <property type="entry name" value="Spore Coat Polysaccharide Biosynthesis Protein SpsA, Chain A"/>
    <property type="match status" value="1"/>
</dbReference>
<dbReference type="Proteomes" id="UP000001062">
    <property type="component" value="Chromosome"/>
</dbReference>
<dbReference type="EMBL" id="CP002583">
    <property type="protein sequence ID" value="ADZ91428.1"/>
    <property type="molecule type" value="Genomic_DNA"/>
</dbReference>
<dbReference type="GO" id="GO:0016758">
    <property type="term" value="F:hexosyltransferase activity"/>
    <property type="evidence" value="ECO:0007669"/>
    <property type="project" value="UniProtKB-ARBA"/>
</dbReference>